<feature type="transmembrane region" description="Helical" evidence="1">
    <location>
        <begin position="20"/>
        <end position="51"/>
    </location>
</feature>
<organism evidence="2 3">
    <name type="scientific">Halolactibacillus alkaliphilus</name>
    <dbReference type="NCBI Taxonomy" id="442899"/>
    <lineage>
        <taxon>Bacteria</taxon>
        <taxon>Bacillati</taxon>
        <taxon>Bacillota</taxon>
        <taxon>Bacilli</taxon>
        <taxon>Bacillales</taxon>
        <taxon>Bacillaceae</taxon>
        <taxon>Halolactibacillus</taxon>
    </lineage>
</organism>
<accession>A0A511WZU5</accession>
<feature type="transmembrane region" description="Helical" evidence="1">
    <location>
        <begin position="222"/>
        <end position="239"/>
    </location>
</feature>
<feature type="transmembrane region" description="Helical" evidence="1">
    <location>
        <begin position="108"/>
        <end position="125"/>
    </location>
</feature>
<dbReference type="EMBL" id="BJYE01000006">
    <property type="protein sequence ID" value="GEN56209.1"/>
    <property type="molecule type" value="Genomic_DNA"/>
</dbReference>
<comment type="caution">
    <text evidence="2">The sequence shown here is derived from an EMBL/GenBank/DDBJ whole genome shotgun (WGS) entry which is preliminary data.</text>
</comment>
<dbReference type="Proteomes" id="UP000321400">
    <property type="component" value="Unassembled WGS sequence"/>
</dbReference>
<feature type="transmembrane region" description="Helical" evidence="1">
    <location>
        <begin position="131"/>
        <end position="147"/>
    </location>
</feature>
<evidence type="ECO:0000256" key="1">
    <source>
        <dbReference type="SAM" id="Phobius"/>
    </source>
</evidence>
<keyword evidence="3" id="KW-1185">Reference proteome</keyword>
<evidence type="ECO:0000313" key="3">
    <source>
        <dbReference type="Proteomes" id="UP000321400"/>
    </source>
</evidence>
<reference evidence="2 3" key="1">
    <citation type="submission" date="2019-07" db="EMBL/GenBank/DDBJ databases">
        <title>Whole genome shotgun sequence of Halolactibacillus alkaliphilus NBRC 103919.</title>
        <authorList>
            <person name="Hosoyama A."/>
            <person name="Uohara A."/>
            <person name="Ohji S."/>
            <person name="Ichikawa N."/>
        </authorList>
    </citation>
    <scope>NUCLEOTIDE SEQUENCE [LARGE SCALE GENOMIC DNA]</scope>
    <source>
        <strain evidence="2 3">NBRC 103919</strain>
    </source>
</reference>
<proteinExistence type="predicted"/>
<protein>
    <submittedName>
        <fullName evidence="2">Uncharacterized protein</fullName>
    </submittedName>
</protein>
<keyword evidence="1" id="KW-0812">Transmembrane</keyword>
<name>A0A511WZU5_9BACI</name>
<feature type="transmembrane region" description="Helical" evidence="1">
    <location>
        <begin position="154"/>
        <end position="173"/>
    </location>
</feature>
<feature type="transmembrane region" description="Helical" evidence="1">
    <location>
        <begin position="185"/>
        <end position="202"/>
    </location>
</feature>
<sequence length="269" mass="30226">MMFTLGRKVSLTYRTNQIILSLSLIYGIICYILTTDIAQSAVAAGSLFLSWALVREIDCRREYAAFVAVGIYMILQLLFPFPFHISLGLIFLMILLMRAINQITGKPLSVIDLLSLIGLSGYLTYTTESSVYLMLVILMLLVNVRLNKNGQRNIYLALMVTAMTVVISLLTPLNLDINRLAIEPLALFYYISLLVYFIYILIDKDKESVTDLGGPASVRRLLYAQLFYGLAQVVLIIFGDMSIGNRLVFISSMLGVVIYGVIDQYKKNK</sequence>
<feature type="transmembrane region" description="Helical" evidence="1">
    <location>
        <begin position="245"/>
        <end position="262"/>
    </location>
</feature>
<keyword evidence="1" id="KW-1133">Transmembrane helix</keyword>
<evidence type="ECO:0000313" key="2">
    <source>
        <dbReference type="EMBL" id="GEN56209.1"/>
    </source>
</evidence>
<dbReference type="AlphaFoldDB" id="A0A511WZU5"/>
<keyword evidence="1" id="KW-0472">Membrane</keyword>
<gene>
    <name evidence="2" type="ORF">HAL01_06730</name>
</gene>
<feature type="transmembrane region" description="Helical" evidence="1">
    <location>
        <begin position="63"/>
        <end position="96"/>
    </location>
</feature>